<dbReference type="EMBL" id="CP014160">
    <property type="protein sequence ID" value="AMB94751.1"/>
    <property type="molecule type" value="Genomic_DNA"/>
</dbReference>
<reference evidence="2 4" key="1">
    <citation type="journal article" date="2016" name="Genome Announc.">
        <title>Complete Genome Sequences of Aerococcus christensenii CCUG 28831T, Aerococcus sanguinicola CCUG 43001T, Aerococcus urinae CCUG 36881T, Aerococcus urinaeequi CCUG 28094T, Aerococcus urinaehominis CCUG 42038 BT, and Aerococcus viridans CCUG 4311T.</title>
        <authorList>
            <person name="Carkaci D."/>
            <person name="Dargis R."/>
            <person name="Nielsen X.C."/>
            <person name="Skovgaard O."/>
            <person name="Fuursted K."/>
            <person name="Christensen J.J."/>
        </authorList>
    </citation>
    <scope>NUCLEOTIDE SEQUENCE [LARGE SCALE GENOMIC DNA]</scope>
    <source>
        <strain evidence="2 4">CCUG43001</strain>
    </source>
</reference>
<dbReference type="PANTHER" id="PTHR12149">
    <property type="entry name" value="FRUCTOSAMINE 3 KINASE-RELATED PROTEIN"/>
    <property type="match status" value="1"/>
</dbReference>
<dbReference type="InterPro" id="IPR011009">
    <property type="entry name" value="Kinase-like_dom_sf"/>
</dbReference>
<dbReference type="GeneID" id="92904062"/>
<dbReference type="EMBL" id="PKGY01000001">
    <property type="protein sequence ID" value="PKZ23246.1"/>
    <property type="molecule type" value="Genomic_DNA"/>
</dbReference>
<dbReference type="Proteomes" id="UP000234239">
    <property type="component" value="Unassembled WGS sequence"/>
</dbReference>
<dbReference type="Gene3D" id="3.90.1200.10">
    <property type="match status" value="1"/>
</dbReference>
<dbReference type="Gene3D" id="3.30.200.20">
    <property type="entry name" value="Phosphorylase Kinase, domain 1"/>
    <property type="match status" value="1"/>
</dbReference>
<sequence length="288" mass="32803">MYALTDQQIAQLPLDAIQKLTPVTGGDVNQAYRVQTSQGDYFLLVQANRREDFYKAEIAGLKAMAEAGVRVPEVIAHGELGPDAYLILEFIHEGQGQQADLGQMLAKLHQSHSDRHQFGFDLPYQGGDIRFENTWRDAWKDFFIDQRLIPLEQAISQKGLWQPEDQANYQRVLEIISETLDQHSSSPSLLHGDLWAGNYMFDQNGQPVLFDPACFYGDREFDLGVSLVFGGFSPDFYQAYNDAYPLAPGAQQRLEFYKLYFQALHLYKFGGIYLQSVRQTMARIKDQA</sequence>
<dbReference type="GO" id="GO:0016301">
    <property type="term" value="F:kinase activity"/>
    <property type="evidence" value="ECO:0007669"/>
    <property type="project" value="UniProtKB-UniRule"/>
</dbReference>
<reference evidence="3 5" key="3">
    <citation type="submission" date="2017-12" db="EMBL/GenBank/DDBJ databases">
        <title>Phylogenetic diversity of female urinary microbiome.</title>
        <authorList>
            <person name="Thomas-White K."/>
            <person name="Wolfe A.J."/>
        </authorList>
    </citation>
    <scope>NUCLEOTIDE SEQUENCE [LARGE SCALE GENOMIC DNA]</scope>
    <source>
        <strain evidence="3 5">UMB0139</strain>
    </source>
</reference>
<dbReference type="Proteomes" id="UP000069912">
    <property type="component" value="Chromosome"/>
</dbReference>
<dbReference type="KEGG" id="asan:AWM72_08270"/>
<dbReference type="Pfam" id="PF03881">
    <property type="entry name" value="Fructosamin_kin"/>
    <property type="match status" value="1"/>
</dbReference>
<evidence type="ECO:0000256" key="1">
    <source>
        <dbReference type="PIRNR" id="PIRNR006221"/>
    </source>
</evidence>
<evidence type="ECO:0000313" key="2">
    <source>
        <dbReference type="EMBL" id="AMB94751.1"/>
    </source>
</evidence>
<protein>
    <submittedName>
        <fullName evidence="2">Fructosamine kinase</fullName>
    </submittedName>
</protein>
<keyword evidence="4" id="KW-1185">Reference proteome</keyword>
<dbReference type="RefSeq" id="WP_067976156.1">
    <property type="nucleotide sequence ID" value="NZ_CAJHKM010000002.1"/>
</dbReference>
<comment type="similarity">
    <text evidence="1">Belongs to the fructosamine kinase family.</text>
</comment>
<keyword evidence="1 2" id="KW-0418">Kinase</keyword>
<dbReference type="PANTHER" id="PTHR12149:SF8">
    <property type="entry name" value="PROTEIN-RIBULOSAMINE 3-KINASE"/>
    <property type="match status" value="1"/>
</dbReference>
<proteinExistence type="inferred from homology"/>
<dbReference type="AlphaFoldDB" id="A0A120I9F4"/>
<evidence type="ECO:0000313" key="5">
    <source>
        <dbReference type="Proteomes" id="UP000234239"/>
    </source>
</evidence>
<evidence type="ECO:0000313" key="4">
    <source>
        <dbReference type="Proteomes" id="UP000069912"/>
    </source>
</evidence>
<reference evidence="4" key="2">
    <citation type="submission" date="2016-01" db="EMBL/GenBank/DDBJ databases">
        <title>Six Aerococcus type strain genome sequencing and assembly using PacBio and Illumina Hiseq.</title>
        <authorList>
            <person name="Carkaci D."/>
            <person name="Dargis R."/>
            <person name="Nielsen X.C."/>
            <person name="Skovgaard O."/>
            <person name="Fuursted K."/>
            <person name="Christensen J.J."/>
        </authorList>
    </citation>
    <scope>NUCLEOTIDE SEQUENCE [LARGE SCALE GENOMIC DNA]</scope>
    <source>
        <strain evidence="4">CCUG43001</strain>
    </source>
</reference>
<organism evidence="2 4">
    <name type="scientific">Aerococcus sanguinicola</name>
    <dbReference type="NCBI Taxonomy" id="119206"/>
    <lineage>
        <taxon>Bacteria</taxon>
        <taxon>Bacillati</taxon>
        <taxon>Bacillota</taxon>
        <taxon>Bacilli</taxon>
        <taxon>Lactobacillales</taxon>
        <taxon>Aerococcaceae</taxon>
        <taxon>Aerococcus</taxon>
    </lineage>
</organism>
<gene>
    <name evidence="2" type="ORF">AWM72_08270</name>
    <name evidence="3" type="ORF">CYJ28_01480</name>
</gene>
<dbReference type="InterPro" id="IPR016477">
    <property type="entry name" value="Fructo-/Ketosamine-3-kinase"/>
</dbReference>
<evidence type="ECO:0000313" key="3">
    <source>
        <dbReference type="EMBL" id="PKZ23246.1"/>
    </source>
</evidence>
<dbReference type="PIRSF" id="PIRSF006221">
    <property type="entry name" value="Ketosamine-3-kinase"/>
    <property type="match status" value="1"/>
</dbReference>
<accession>A0A120I9F4</accession>
<dbReference type="SUPFAM" id="SSF56112">
    <property type="entry name" value="Protein kinase-like (PK-like)"/>
    <property type="match status" value="1"/>
</dbReference>
<keyword evidence="1" id="KW-0808">Transferase</keyword>
<dbReference type="OrthoDB" id="5291879at2"/>
<name>A0A120I9F4_9LACT</name>